<protein>
    <submittedName>
        <fullName evidence="1">Transposase</fullName>
    </submittedName>
</protein>
<dbReference type="GO" id="GO:0043565">
    <property type="term" value="F:sequence-specific DNA binding"/>
    <property type="evidence" value="ECO:0007669"/>
    <property type="project" value="InterPro"/>
</dbReference>
<name>A0A923HR06_9FIRM</name>
<dbReference type="SUPFAM" id="SSF48295">
    <property type="entry name" value="TrpR-like"/>
    <property type="match status" value="1"/>
</dbReference>
<proteinExistence type="predicted"/>
<dbReference type="AlphaFoldDB" id="A0A923HR06"/>
<dbReference type="Gene3D" id="1.10.10.10">
    <property type="entry name" value="Winged helix-like DNA-binding domain superfamily/Winged helix DNA-binding domain"/>
    <property type="match status" value="1"/>
</dbReference>
<dbReference type="Pfam" id="PF01527">
    <property type="entry name" value="HTH_Tnp_1"/>
    <property type="match status" value="1"/>
</dbReference>
<keyword evidence="2" id="KW-1185">Reference proteome</keyword>
<dbReference type="GO" id="GO:0004803">
    <property type="term" value="F:transposase activity"/>
    <property type="evidence" value="ECO:0007669"/>
    <property type="project" value="InterPro"/>
</dbReference>
<dbReference type="Proteomes" id="UP000616595">
    <property type="component" value="Unassembled WGS sequence"/>
</dbReference>
<reference evidence="1" key="1">
    <citation type="submission" date="2019-10" db="EMBL/GenBank/DDBJ databases">
        <authorList>
            <person name="Ross D.E."/>
            <person name="Gulliver D."/>
        </authorList>
    </citation>
    <scope>NUCLEOTIDE SEQUENCE</scope>
    <source>
        <strain evidence="1">DER-2019</strain>
    </source>
</reference>
<reference evidence="1" key="2">
    <citation type="submission" date="2020-10" db="EMBL/GenBank/DDBJ databases">
        <title>Comparative genomics of the Acetobacterium genus.</title>
        <authorList>
            <person name="Marshall C."/>
            <person name="May H."/>
            <person name="Norman S."/>
        </authorList>
    </citation>
    <scope>NUCLEOTIDE SEQUENCE</scope>
    <source>
        <strain evidence="1">DER-2019</strain>
    </source>
</reference>
<evidence type="ECO:0000313" key="2">
    <source>
        <dbReference type="Proteomes" id="UP000616595"/>
    </source>
</evidence>
<dbReference type="InterPro" id="IPR010921">
    <property type="entry name" value="Trp_repressor/repl_initiator"/>
</dbReference>
<gene>
    <name evidence="1" type="ORF">GH810_00525</name>
</gene>
<dbReference type="InterPro" id="IPR036388">
    <property type="entry name" value="WH-like_DNA-bd_sf"/>
</dbReference>
<evidence type="ECO:0000313" key="1">
    <source>
        <dbReference type="EMBL" id="MBC3886801.1"/>
    </source>
</evidence>
<accession>A0A923HR06</accession>
<dbReference type="GO" id="GO:0006313">
    <property type="term" value="P:DNA transposition"/>
    <property type="evidence" value="ECO:0007669"/>
    <property type="project" value="InterPro"/>
</dbReference>
<organism evidence="1 2">
    <name type="scientific">Acetobacterium paludosum</name>
    <dbReference type="NCBI Taxonomy" id="52693"/>
    <lineage>
        <taxon>Bacteria</taxon>
        <taxon>Bacillati</taxon>
        <taxon>Bacillota</taxon>
        <taxon>Clostridia</taxon>
        <taxon>Eubacteriales</taxon>
        <taxon>Eubacteriaceae</taxon>
        <taxon>Acetobacterium</taxon>
    </lineage>
</organism>
<sequence>MKRRQFTPEFKVKVVMEMLREEKTISEIATEHEISPNQLRNWKNEFIGTAAKIFSENQAAKDGKL</sequence>
<comment type="caution">
    <text evidence="1">The sequence shown here is derived from an EMBL/GenBank/DDBJ whole genome shotgun (WGS) entry which is preliminary data.</text>
</comment>
<dbReference type="EMBL" id="WJBD01000001">
    <property type="protein sequence ID" value="MBC3886801.1"/>
    <property type="molecule type" value="Genomic_DNA"/>
</dbReference>
<dbReference type="InterPro" id="IPR002514">
    <property type="entry name" value="Transposase_8"/>
</dbReference>
<dbReference type="RefSeq" id="WP_148565438.1">
    <property type="nucleotide sequence ID" value="NZ_RXYA01000001.1"/>
</dbReference>
<dbReference type="OrthoDB" id="9775203at2"/>